<reference evidence="2 3" key="1">
    <citation type="submission" date="2019-01" db="EMBL/GenBank/DDBJ databases">
        <title>Coherence of Microcystis species and biogeography revealed through population genomics.</title>
        <authorList>
            <person name="Perez-Carrascal O.M."/>
            <person name="Terrat Y."/>
            <person name="Giani A."/>
            <person name="Fortin N."/>
            <person name="Tromas N."/>
            <person name="Shapiro B.J."/>
        </authorList>
    </citation>
    <scope>NUCLEOTIDE SEQUENCE [LARGE SCALE GENOMIC DNA]</scope>
    <source>
        <strain evidence="2">Mw_QC_S_20081001_S30D</strain>
    </source>
</reference>
<comment type="caution">
    <text evidence="2">The sequence shown here is derived from an EMBL/GenBank/DDBJ whole genome shotgun (WGS) entry which is preliminary data.</text>
</comment>
<organism evidence="2 3">
    <name type="scientific">Microcystis wesenbergii Mw_QC_S_20081001_S30D</name>
    <dbReference type="NCBI Taxonomy" id="2486245"/>
    <lineage>
        <taxon>Bacteria</taxon>
        <taxon>Bacillati</taxon>
        <taxon>Cyanobacteriota</taxon>
        <taxon>Cyanophyceae</taxon>
        <taxon>Oscillatoriophycideae</taxon>
        <taxon>Chroococcales</taxon>
        <taxon>Microcystaceae</taxon>
        <taxon>Microcystis</taxon>
    </lineage>
</organism>
<feature type="chain" id="PRO_5021979388" description="Serine protease" evidence="1">
    <location>
        <begin position="22"/>
        <end position="85"/>
    </location>
</feature>
<gene>
    <name evidence="2" type="ORF">EWV75_18425</name>
</gene>
<evidence type="ECO:0000313" key="3">
    <source>
        <dbReference type="Proteomes" id="UP000320523"/>
    </source>
</evidence>
<protein>
    <recommendedName>
        <fullName evidence="4">Serine protease</fullName>
    </recommendedName>
</protein>
<proteinExistence type="predicted"/>
<dbReference type="Proteomes" id="UP000320523">
    <property type="component" value="Unassembled WGS sequence"/>
</dbReference>
<sequence length="85" mass="9141">MLKPFPLLLSLLLLPVVPVKAISPFSHPAIVAEDSPDAQIERSIRQVTVRITSETNRGSGIIIGKKGSIYLVLTNAHVIRGATTL</sequence>
<evidence type="ECO:0008006" key="4">
    <source>
        <dbReference type="Google" id="ProtNLM"/>
    </source>
</evidence>
<feature type="signal peptide" evidence="1">
    <location>
        <begin position="1"/>
        <end position="21"/>
    </location>
</feature>
<accession>A0A552JCQ7</accession>
<keyword evidence="1" id="KW-0732">Signal</keyword>
<dbReference type="Gene3D" id="2.40.10.10">
    <property type="entry name" value="Trypsin-like serine proteases"/>
    <property type="match status" value="1"/>
</dbReference>
<evidence type="ECO:0000256" key="1">
    <source>
        <dbReference type="SAM" id="SignalP"/>
    </source>
</evidence>
<feature type="non-terminal residue" evidence="2">
    <location>
        <position position="85"/>
    </location>
</feature>
<name>A0A552JCQ7_9CHRO</name>
<dbReference type="SUPFAM" id="SSF50494">
    <property type="entry name" value="Trypsin-like serine proteases"/>
    <property type="match status" value="1"/>
</dbReference>
<dbReference type="InterPro" id="IPR043504">
    <property type="entry name" value="Peptidase_S1_PA_chymotrypsin"/>
</dbReference>
<dbReference type="EMBL" id="SFAT01000171">
    <property type="protein sequence ID" value="TRU93539.1"/>
    <property type="molecule type" value="Genomic_DNA"/>
</dbReference>
<dbReference type="AlphaFoldDB" id="A0A552JCQ7"/>
<evidence type="ECO:0000313" key="2">
    <source>
        <dbReference type="EMBL" id="TRU93539.1"/>
    </source>
</evidence>
<dbReference type="InterPro" id="IPR009003">
    <property type="entry name" value="Peptidase_S1_PA"/>
</dbReference>